<comment type="caution">
    <text evidence="2">The sequence shown here is derived from an EMBL/GenBank/DDBJ whole genome shotgun (WGS) entry which is preliminary data.</text>
</comment>
<feature type="non-terminal residue" evidence="2">
    <location>
        <position position="58"/>
    </location>
</feature>
<name>X0S9P1_9ZZZZ</name>
<accession>X0S9P1</accession>
<dbReference type="AlphaFoldDB" id="X0S9P1"/>
<feature type="compositionally biased region" description="Polar residues" evidence="1">
    <location>
        <begin position="33"/>
        <end position="45"/>
    </location>
</feature>
<gene>
    <name evidence="2" type="ORF">S01H1_07943</name>
</gene>
<evidence type="ECO:0000256" key="1">
    <source>
        <dbReference type="SAM" id="MobiDB-lite"/>
    </source>
</evidence>
<sequence length="58" mass="6003">MPRDGSGNYTLPSGNPVVSGTLITPSWANPTMSDLGNEMTDSLSRSGKGGMTVAFQNV</sequence>
<reference evidence="2" key="1">
    <citation type="journal article" date="2014" name="Front. Microbiol.">
        <title>High frequency of phylogenetically diverse reductive dehalogenase-homologous genes in deep subseafloor sedimentary metagenomes.</title>
        <authorList>
            <person name="Kawai M."/>
            <person name="Futagami T."/>
            <person name="Toyoda A."/>
            <person name="Takaki Y."/>
            <person name="Nishi S."/>
            <person name="Hori S."/>
            <person name="Arai W."/>
            <person name="Tsubouchi T."/>
            <person name="Morono Y."/>
            <person name="Uchiyama I."/>
            <person name="Ito T."/>
            <person name="Fujiyama A."/>
            <person name="Inagaki F."/>
            <person name="Takami H."/>
        </authorList>
    </citation>
    <scope>NUCLEOTIDE SEQUENCE</scope>
    <source>
        <strain evidence="2">Expedition CK06-06</strain>
    </source>
</reference>
<protein>
    <submittedName>
        <fullName evidence="2">Uncharacterized protein</fullName>
    </submittedName>
</protein>
<evidence type="ECO:0000313" key="2">
    <source>
        <dbReference type="EMBL" id="GAF72642.1"/>
    </source>
</evidence>
<feature type="region of interest" description="Disordered" evidence="1">
    <location>
        <begin position="33"/>
        <end position="58"/>
    </location>
</feature>
<proteinExistence type="predicted"/>
<dbReference type="EMBL" id="BARS01004076">
    <property type="protein sequence ID" value="GAF72642.1"/>
    <property type="molecule type" value="Genomic_DNA"/>
</dbReference>
<organism evidence="2">
    <name type="scientific">marine sediment metagenome</name>
    <dbReference type="NCBI Taxonomy" id="412755"/>
    <lineage>
        <taxon>unclassified sequences</taxon>
        <taxon>metagenomes</taxon>
        <taxon>ecological metagenomes</taxon>
    </lineage>
</organism>